<name>A0A285PVG1_9FIRM</name>
<dbReference type="EMBL" id="LT907978">
    <property type="protein sequence ID" value="SOB73618.1"/>
    <property type="molecule type" value="Genomic_DNA"/>
</dbReference>
<dbReference type="Proteomes" id="UP000217549">
    <property type="component" value="Chromosome I"/>
</dbReference>
<gene>
    <name evidence="1" type="ORF">EHLA_3070</name>
</gene>
<evidence type="ECO:0000313" key="1">
    <source>
        <dbReference type="EMBL" id="SOB73618.1"/>
    </source>
</evidence>
<proteinExistence type="predicted"/>
<dbReference type="AlphaFoldDB" id="A0A285PVG1"/>
<organism evidence="1 2">
    <name type="scientific">Anaerobutyricum hallii</name>
    <dbReference type="NCBI Taxonomy" id="39488"/>
    <lineage>
        <taxon>Bacteria</taxon>
        <taxon>Bacillati</taxon>
        <taxon>Bacillota</taxon>
        <taxon>Clostridia</taxon>
        <taxon>Lachnospirales</taxon>
        <taxon>Lachnospiraceae</taxon>
        <taxon>Anaerobutyricum</taxon>
    </lineage>
</organism>
<evidence type="ECO:0000313" key="2">
    <source>
        <dbReference type="Proteomes" id="UP000217549"/>
    </source>
</evidence>
<keyword evidence="2" id="KW-1185">Reference proteome</keyword>
<dbReference type="KEGG" id="ehl:EHLA_3070"/>
<accession>A0A285PVG1</accession>
<protein>
    <recommendedName>
        <fullName evidence="3">Alcohol acetyltransferase</fullName>
    </recommendedName>
</protein>
<sequence length="428" mass="49947">MKSRVQKKEMRWEKLDNTANLFPVIANETMTNVYRIAVILSEDIRPECLQEALEQVLPWFNTMNVRMRTGMFWYYFETNTKGKPVVREEQDFPCRYVERHENRNYLFRVTYYKNRINLEVFHALADGMGAVNFLRELTYQYLRICYPQLSGEMGDRLCDDTSLDTEDSYLKNYKKAGKKTYKSVPAVHMKGEHLVRGELGTIHGYMSVKQLKEKAKELGMSINEYLSGIFVYSIYKGYLHENTSKKPIVLCVPVNLRSFFESMTTRNFFAMASAAFLPEKEKYERQEVMKLVQKELKKQITQENLERMIAYNVSNQKNYALRVVPLFLKKPAIKFVYLTSAKATTTTITNMGRMVVDKAYEPYIKRFQIILSPSVGQNTKATVCSYGDELTFTFSSLLKDTSVQKVFFRSLVEDGIEVEIETNGVYYD</sequence>
<evidence type="ECO:0008006" key="3">
    <source>
        <dbReference type="Google" id="ProtNLM"/>
    </source>
</evidence>
<reference evidence="2" key="1">
    <citation type="submission" date="2017-09" db="EMBL/GenBank/DDBJ databases">
        <authorList>
            <person name="Shetty A S."/>
        </authorList>
    </citation>
    <scope>NUCLEOTIDE SEQUENCE [LARGE SCALE GENOMIC DNA]</scope>
</reference>
<dbReference type="STRING" id="39488.ERS852450_01361"/>
<dbReference type="RefSeq" id="WP_096241321.1">
    <property type="nucleotide sequence ID" value="NZ_LT907978.1"/>
</dbReference>